<keyword evidence="5" id="KW-0597">Phosphoprotein</keyword>
<sequence length="133" mass="14997">MDAGAQSTKRKEGSSKDEVPRKVVIKAKSGDSKAPAVISPIKIEINPHIQTKNVEVPKKTDEKLREIFNSEDESEEEEIPEEAKIRMRNKGRYTPTSSGPNSYGKGRFGFIDRRAVLNRQTELLNEIVSEDNR</sequence>
<evidence type="ECO:0000313" key="12">
    <source>
        <dbReference type="Proteomes" id="UP001497525"/>
    </source>
</evidence>
<dbReference type="Proteomes" id="UP001497525">
    <property type="component" value="Unassembled WGS sequence"/>
</dbReference>
<comment type="function">
    <text evidence="1">May be involved in cell cycle regulation.</text>
</comment>
<keyword evidence="7" id="KW-0007">Acetylation</keyword>
<evidence type="ECO:0000256" key="5">
    <source>
        <dbReference type="ARBA" id="ARBA00022553"/>
    </source>
</evidence>
<evidence type="ECO:0000256" key="3">
    <source>
        <dbReference type="ARBA" id="ARBA00011097"/>
    </source>
</evidence>
<keyword evidence="6" id="KW-0832">Ubl conjugation</keyword>
<feature type="region of interest" description="Disordered" evidence="10">
    <location>
        <begin position="1"/>
        <end position="35"/>
    </location>
</feature>
<keyword evidence="9" id="KW-0131">Cell cycle</keyword>
<dbReference type="Pfam" id="PF15473">
    <property type="entry name" value="PCNP"/>
    <property type="match status" value="1"/>
</dbReference>
<protein>
    <recommendedName>
        <fullName evidence="4">PEST proteolytic signal-containing nuclear protein</fullName>
    </recommendedName>
</protein>
<keyword evidence="8" id="KW-0539">Nucleus</keyword>
<dbReference type="PANTHER" id="PTHR16523">
    <property type="entry name" value="PEST PROTEOLYTIC SIGNAL-CONTAINING NUCLEAR PROTEIN"/>
    <property type="match status" value="1"/>
</dbReference>
<evidence type="ECO:0000256" key="10">
    <source>
        <dbReference type="SAM" id="MobiDB-lite"/>
    </source>
</evidence>
<organism evidence="11 12">
    <name type="scientific">Calicophoron daubneyi</name>
    <name type="common">Rumen fluke</name>
    <name type="synonym">Paramphistomum daubneyi</name>
    <dbReference type="NCBI Taxonomy" id="300641"/>
    <lineage>
        <taxon>Eukaryota</taxon>
        <taxon>Metazoa</taxon>
        <taxon>Spiralia</taxon>
        <taxon>Lophotrochozoa</taxon>
        <taxon>Platyhelminthes</taxon>
        <taxon>Trematoda</taxon>
        <taxon>Digenea</taxon>
        <taxon>Plagiorchiida</taxon>
        <taxon>Pronocephalata</taxon>
        <taxon>Paramphistomoidea</taxon>
        <taxon>Paramphistomidae</taxon>
        <taxon>Calicophoron</taxon>
    </lineage>
</organism>
<dbReference type="GO" id="GO:0043161">
    <property type="term" value="P:proteasome-mediated ubiquitin-dependent protein catabolic process"/>
    <property type="evidence" value="ECO:0007669"/>
    <property type="project" value="TreeGrafter"/>
</dbReference>
<proteinExistence type="predicted"/>
<dbReference type="GO" id="GO:0005634">
    <property type="term" value="C:nucleus"/>
    <property type="evidence" value="ECO:0007669"/>
    <property type="project" value="UniProtKB-SubCell"/>
</dbReference>
<evidence type="ECO:0000256" key="1">
    <source>
        <dbReference type="ARBA" id="ARBA00002646"/>
    </source>
</evidence>
<evidence type="ECO:0000256" key="8">
    <source>
        <dbReference type="ARBA" id="ARBA00023242"/>
    </source>
</evidence>
<accession>A0AAV2TBC8</accession>
<dbReference type="PANTHER" id="PTHR16523:SF6">
    <property type="entry name" value="PEST PROTEOLYTIC SIGNAL-CONTAINING NUCLEAR PROTEIN"/>
    <property type="match status" value="1"/>
</dbReference>
<evidence type="ECO:0000256" key="9">
    <source>
        <dbReference type="ARBA" id="ARBA00023306"/>
    </source>
</evidence>
<dbReference type="EMBL" id="CAXLJL010000201">
    <property type="protein sequence ID" value="CAL5134450.1"/>
    <property type="molecule type" value="Genomic_DNA"/>
</dbReference>
<evidence type="ECO:0000256" key="6">
    <source>
        <dbReference type="ARBA" id="ARBA00022843"/>
    </source>
</evidence>
<comment type="caution">
    <text evidence="11">The sequence shown here is derived from an EMBL/GenBank/DDBJ whole genome shotgun (WGS) entry which is preliminary data.</text>
</comment>
<evidence type="ECO:0000313" key="11">
    <source>
        <dbReference type="EMBL" id="CAL5134450.1"/>
    </source>
</evidence>
<gene>
    <name evidence="11" type="ORF">CDAUBV1_LOCUS7830</name>
</gene>
<comment type="subcellular location">
    <subcellularLocation>
        <location evidence="2">Nucleus</location>
    </subcellularLocation>
</comment>
<dbReference type="GO" id="GO:0016567">
    <property type="term" value="P:protein ubiquitination"/>
    <property type="evidence" value="ECO:0007669"/>
    <property type="project" value="InterPro"/>
</dbReference>
<evidence type="ECO:0000256" key="7">
    <source>
        <dbReference type="ARBA" id="ARBA00022990"/>
    </source>
</evidence>
<comment type="subunit">
    <text evidence="3">Interacts with UHRF2/NIRF.</text>
</comment>
<dbReference type="AlphaFoldDB" id="A0AAV2TBC8"/>
<dbReference type="InterPro" id="IPR029169">
    <property type="entry name" value="PCNP"/>
</dbReference>
<evidence type="ECO:0000256" key="2">
    <source>
        <dbReference type="ARBA" id="ARBA00004123"/>
    </source>
</evidence>
<feature type="compositionally biased region" description="Basic and acidic residues" evidence="10">
    <location>
        <begin position="9"/>
        <end position="21"/>
    </location>
</feature>
<evidence type="ECO:0000256" key="4">
    <source>
        <dbReference type="ARBA" id="ARBA00022059"/>
    </source>
</evidence>
<reference evidence="11" key="1">
    <citation type="submission" date="2024-06" db="EMBL/GenBank/DDBJ databases">
        <authorList>
            <person name="Liu X."/>
            <person name="Lenzi L."/>
            <person name="Haldenby T S."/>
            <person name="Uol C."/>
        </authorList>
    </citation>
    <scope>NUCLEOTIDE SEQUENCE</scope>
</reference>
<name>A0AAV2TBC8_CALDB</name>